<evidence type="ECO:0000256" key="3">
    <source>
        <dbReference type="SAM" id="MobiDB-lite"/>
    </source>
</evidence>
<feature type="compositionally biased region" description="Basic residues" evidence="3">
    <location>
        <begin position="443"/>
        <end position="457"/>
    </location>
</feature>
<dbReference type="InterPro" id="IPR036279">
    <property type="entry name" value="5-3_exonuclease_C_sf"/>
</dbReference>
<dbReference type="KEGG" id="gtr:GLOTRDRAFT_99495"/>
<dbReference type="InterPro" id="IPR037316">
    <property type="entry name" value="Yen1_H3TH"/>
</dbReference>
<dbReference type="SUPFAM" id="SSF47807">
    <property type="entry name" value="5' to 3' exonuclease, C-terminal subdomain"/>
    <property type="match status" value="1"/>
</dbReference>
<keyword evidence="2" id="KW-0378">Hydrolase</keyword>
<protein>
    <submittedName>
        <fullName evidence="6">PIN domain-like protein</fullName>
    </submittedName>
</protein>
<evidence type="ECO:0000259" key="5">
    <source>
        <dbReference type="SMART" id="SM00485"/>
    </source>
</evidence>
<dbReference type="InterPro" id="IPR006084">
    <property type="entry name" value="XPG/Rad2"/>
</dbReference>
<reference evidence="6 7" key="1">
    <citation type="journal article" date="2012" name="Science">
        <title>The Paleozoic origin of enzymatic lignin decomposition reconstructed from 31 fungal genomes.</title>
        <authorList>
            <person name="Floudas D."/>
            <person name="Binder M."/>
            <person name="Riley R."/>
            <person name="Barry K."/>
            <person name="Blanchette R.A."/>
            <person name="Henrissat B."/>
            <person name="Martinez A.T."/>
            <person name="Otillar R."/>
            <person name="Spatafora J.W."/>
            <person name="Yadav J.S."/>
            <person name="Aerts A."/>
            <person name="Benoit I."/>
            <person name="Boyd A."/>
            <person name="Carlson A."/>
            <person name="Copeland A."/>
            <person name="Coutinho P.M."/>
            <person name="de Vries R.P."/>
            <person name="Ferreira P."/>
            <person name="Findley K."/>
            <person name="Foster B."/>
            <person name="Gaskell J."/>
            <person name="Glotzer D."/>
            <person name="Gorecki P."/>
            <person name="Heitman J."/>
            <person name="Hesse C."/>
            <person name="Hori C."/>
            <person name="Igarashi K."/>
            <person name="Jurgens J.A."/>
            <person name="Kallen N."/>
            <person name="Kersten P."/>
            <person name="Kohler A."/>
            <person name="Kuees U."/>
            <person name="Kumar T.K.A."/>
            <person name="Kuo A."/>
            <person name="LaButti K."/>
            <person name="Larrondo L.F."/>
            <person name="Lindquist E."/>
            <person name="Ling A."/>
            <person name="Lombard V."/>
            <person name="Lucas S."/>
            <person name="Lundell T."/>
            <person name="Martin R."/>
            <person name="McLaughlin D.J."/>
            <person name="Morgenstern I."/>
            <person name="Morin E."/>
            <person name="Murat C."/>
            <person name="Nagy L.G."/>
            <person name="Nolan M."/>
            <person name="Ohm R.A."/>
            <person name="Patyshakuliyeva A."/>
            <person name="Rokas A."/>
            <person name="Ruiz-Duenas F.J."/>
            <person name="Sabat G."/>
            <person name="Salamov A."/>
            <person name="Samejima M."/>
            <person name="Schmutz J."/>
            <person name="Slot J.C."/>
            <person name="St John F."/>
            <person name="Stenlid J."/>
            <person name="Sun H."/>
            <person name="Sun S."/>
            <person name="Syed K."/>
            <person name="Tsang A."/>
            <person name="Wiebenga A."/>
            <person name="Young D."/>
            <person name="Pisabarro A."/>
            <person name="Eastwood D.C."/>
            <person name="Martin F."/>
            <person name="Cullen D."/>
            <person name="Grigoriev I.V."/>
            <person name="Hibbett D.S."/>
        </authorList>
    </citation>
    <scope>NUCLEOTIDE SEQUENCE [LARGE SCALE GENOMIC DNA]</scope>
    <source>
        <strain evidence="6 7">ATCC 11539</strain>
    </source>
</reference>
<evidence type="ECO:0000259" key="4">
    <source>
        <dbReference type="SMART" id="SM00484"/>
    </source>
</evidence>
<dbReference type="eggNOG" id="KOG2520">
    <property type="taxonomic scope" value="Eukaryota"/>
</dbReference>
<dbReference type="PANTHER" id="PTHR11081">
    <property type="entry name" value="FLAP ENDONUCLEASE FAMILY MEMBER"/>
    <property type="match status" value="1"/>
</dbReference>
<keyword evidence="7" id="KW-1185">Reference proteome</keyword>
<feature type="domain" description="XPG-I" evidence="4">
    <location>
        <begin position="118"/>
        <end position="193"/>
    </location>
</feature>
<dbReference type="SUPFAM" id="SSF88723">
    <property type="entry name" value="PIN domain-like"/>
    <property type="match status" value="1"/>
</dbReference>
<dbReference type="GO" id="GO:0017108">
    <property type="term" value="F:5'-flap endonuclease activity"/>
    <property type="evidence" value="ECO:0007669"/>
    <property type="project" value="TreeGrafter"/>
</dbReference>
<feature type="compositionally biased region" description="Polar residues" evidence="3">
    <location>
        <begin position="460"/>
        <end position="473"/>
    </location>
</feature>
<dbReference type="STRING" id="670483.S7Q992"/>
<dbReference type="GO" id="GO:0008821">
    <property type="term" value="F:crossover junction DNA endonuclease activity"/>
    <property type="evidence" value="ECO:0007669"/>
    <property type="project" value="InterPro"/>
</dbReference>
<evidence type="ECO:0000256" key="1">
    <source>
        <dbReference type="ARBA" id="ARBA00022722"/>
    </source>
</evidence>
<dbReference type="InterPro" id="IPR006085">
    <property type="entry name" value="XPG_DNA_repair_N"/>
</dbReference>
<dbReference type="HOGENOM" id="CLU_007575_3_1_1"/>
<feature type="domain" description="XPG N-terminal" evidence="5">
    <location>
        <begin position="1"/>
        <end position="108"/>
    </location>
</feature>
<dbReference type="OrthoDB" id="2959108at2759"/>
<evidence type="ECO:0000313" key="7">
    <source>
        <dbReference type="Proteomes" id="UP000030669"/>
    </source>
</evidence>
<dbReference type="AlphaFoldDB" id="S7Q992"/>
<dbReference type="RefSeq" id="XP_007864866.1">
    <property type="nucleotide sequence ID" value="XM_007866675.1"/>
</dbReference>
<dbReference type="InterPro" id="IPR006086">
    <property type="entry name" value="XPG-I_dom"/>
</dbReference>
<accession>S7Q992</accession>
<dbReference type="PRINTS" id="PR00853">
    <property type="entry name" value="XPGRADSUPER"/>
</dbReference>
<sequence length="574" mass="62209">MGVNGLWEHIKPAARNQALTQLAVEHACARESGIAYLRIGVDASIWIHAAQSIHIAGHAYRGQNPELNTIFSRLARLGRLPVAAIFVFDGPGRPPVKRGKRVFAREHWLIQTFEKFIKAFGFQSHCAPAEAEAELAEMSASGLVDAVLTDDSDTLVFGAKTIIRNPNVKKDKDRVIIYTREAIQEEVCSGLTRGGYILFAVLSGGDYDEAGLPGFGPHLAAGLARYGCGEALLEAAASTAADISPSFLQWRTQLRHYVRDDPEGYIGHRNPALASRIPDTFPSRAVLAAYVNPVTSFLMGTGVPPPCNASLPDVASLARLCEHYFTWGSGNEILRRFTDHIWPGVALRMLCMTAEPSVSHPASGSGVIAPDTILASRTSKSTMVPMFKLRFPSSALHDLTLNSFLCPPASVGSMVTQHVGLWIPAEVVSRCCPVIARDYAASGRKRTRAQATRKRKHGETSTVNVGGTHNQPGSREVHARTGYPIPNGARGTVSAPIYVSDSQSDDVSMFPTWVINYWCEENRKAKVRAAAISAANVVHSGQRVVVGAERIRRAPEPFPMHLSDNDTGSRDAHA</sequence>
<organism evidence="6 7">
    <name type="scientific">Gloeophyllum trabeum (strain ATCC 11539 / FP-39264 / Madison 617)</name>
    <name type="common">Brown rot fungus</name>
    <dbReference type="NCBI Taxonomy" id="670483"/>
    <lineage>
        <taxon>Eukaryota</taxon>
        <taxon>Fungi</taxon>
        <taxon>Dikarya</taxon>
        <taxon>Basidiomycota</taxon>
        <taxon>Agaricomycotina</taxon>
        <taxon>Agaricomycetes</taxon>
        <taxon>Gloeophyllales</taxon>
        <taxon>Gloeophyllaceae</taxon>
        <taxon>Gloeophyllum</taxon>
    </lineage>
</organism>
<dbReference type="Gene3D" id="3.40.50.1010">
    <property type="entry name" value="5'-nuclease"/>
    <property type="match status" value="2"/>
</dbReference>
<dbReference type="SMART" id="SM00485">
    <property type="entry name" value="XPGN"/>
    <property type="match status" value="1"/>
</dbReference>
<dbReference type="Pfam" id="PF00752">
    <property type="entry name" value="XPG_N"/>
    <property type="match status" value="1"/>
</dbReference>
<dbReference type="EMBL" id="KB469300">
    <property type="protein sequence ID" value="EPQ56082.1"/>
    <property type="molecule type" value="Genomic_DNA"/>
</dbReference>
<dbReference type="PANTHER" id="PTHR11081:SF75">
    <property type="entry name" value="ENDONUCLEASE, PUTATIVE (AFU_ORTHOLOGUE AFUA_3G13260)-RELATED"/>
    <property type="match status" value="1"/>
</dbReference>
<dbReference type="Pfam" id="PF00867">
    <property type="entry name" value="XPG_I"/>
    <property type="match status" value="1"/>
</dbReference>
<dbReference type="GO" id="GO:0006281">
    <property type="term" value="P:DNA repair"/>
    <property type="evidence" value="ECO:0007669"/>
    <property type="project" value="UniProtKB-ARBA"/>
</dbReference>
<keyword evidence="1" id="KW-0540">Nuclease</keyword>
<dbReference type="CDD" id="cd09870">
    <property type="entry name" value="PIN_YEN1"/>
    <property type="match status" value="1"/>
</dbReference>
<evidence type="ECO:0000313" key="6">
    <source>
        <dbReference type="EMBL" id="EPQ56082.1"/>
    </source>
</evidence>
<dbReference type="Proteomes" id="UP000030669">
    <property type="component" value="Unassembled WGS sequence"/>
</dbReference>
<proteinExistence type="predicted"/>
<name>S7Q992_GLOTA</name>
<feature type="region of interest" description="Disordered" evidence="3">
    <location>
        <begin position="443"/>
        <end position="486"/>
    </location>
</feature>
<evidence type="ECO:0000256" key="2">
    <source>
        <dbReference type="ARBA" id="ARBA00022801"/>
    </source>
</evidence>
<dbReference type="GeneID" id="19310084"/>
<gene>
    <name evidence="6" type="ORF">GLOTRDRAFT_99495</name>
</gene>
<dbReference type="OMA" id="QARIGID"/>
<dbReference type="CDD" id="cd09906">
    <property type="entry name" value="H3TH_YEN1"/>
    <property type="match status" value="1"/>
</dbReference>
<dbReference type="InterPro" id="IPR029060">
    <property type="entry name" value="PIN-like_dom_sf"/>
</dbReference>
<dbReference type="SMART" id="SM00484">
    <property type="entry name" value="XPGI"/>
    <property type="match status" value="1"/>
</dbReference>